<organism evidence="5 6">
    <name type="scientific">Advenella mandrilli</name>
    <dbReference type="NCBI Taxonomy" id="2800330"/>
    <lineage>
        <taxon>Bacteria</taxon>
        <taxon>Pseudomonadati</taxon>
        <taxon>Pseudomonadota</taxon>
        <taxon>Betaproteobacteria</taxon>
        <taxon>Burkholderiales</taxon>
        <taxon>Alcaligenaceae</taxon>
    </lineage>
</organism>
<keyword evidence="2" id="KW-0238">DNA-binding</keyword>
<evidence type="ECO:0000256" key="3">
    <source>
        <dbReference type="ARBA" id="ARBA00023163"/>
    </source>
</evidence>
<sequence length="96" mass="11007">MNDKEMKQFEDELLQSVREMKNRQFARASKVNVTEMAKTRINAGFSQDSFAKLMGVSVRTLQEWEQGRRNPSGAAQTLLKIAGRHPEVLRELNEVV</sequence>
<evidence type="ECO:0000313" key="6">
    <source>
        <dbReference type="Proteomes" id="UP000635316"/>
    </source>
</evidence>
<dbReference type="SUPFAM" id="SSF47413">
    <property type="entry name" value="lambda repressor-like DNA-binding domains"/>
    <property type="match status" value="1"/>
</dbReference>
<dbReference type="Proteomes" id="UP000635316">
    <property type="component" value="Unassembled WGS sequence"/>
</dbReference>
<protein>
    <submittedName>
        <fullName evidence="5">Helix-turn-helix domain-containing protein</fullName>
    </submittedName>
</protein>
<evidence type="ECO:0000259" key="4">
    <source>
        <dbReference type="PROSITE" id="PS50943"/>
    </source>
</evidence>
<gene>
    <name evidence="5" type="ORF">JHL22_10870</name>
</gene>
<proteinExistence type="predicted"/>
<dbReference type="PANTHER" id="PTHR36511">
    <property type="entry name" value="MERR FAMILY BACTERIAL REGULATORY PROTEIN"/>
    <property type="match status" value="1"/>
</dbReference>
<keyword evidence="6" id="KW-1185">Reference proteome</keyword>
<dbReference type="RefSeq" id="WP_200237199.1">
    <property type="nucleotide sequence ID" value="NZ_JAENGP010000012.1"/>
</dbReference>
<keyword evidence="3" id="KW-0804">Transcription</keyword>
<evidence type="ECO:0000256" key="1">
    <source>
        <dbReference type="ARBA" id="ARBA00023015"/>
    </source>
</evidence>
<accession>A0ABS1EG97</accession>
<keyword evidence="1" id="KW-0805">Transcription regulation</keyword>
<reference evidence="5 6" key="1">
    <citation type="submission" date="2020-12" db="EMBL/GenBank/DDBJ databases">
        <authorList>
            <person name="Lu T."/>
            <person name="Wang Q."/>
            <person name="Han X."/>
        </authorList>
    </citation>
    <scope>NUCLEOTIDE SEQUENCE [LARGE SCALE GENOMIC DNA]</scope>
    <source>
        <strain evidence="5 6">WQ 585</strain>
    </source>
</reference>
<dbReference type="Pfam" id="PF01381">
    <property type="entry name" value="HTH_3"/>
    <property type="match status" value="1"/>
</dbReference>
<name>A0ABS1EG97_9BURK</name>
<comment type="caution">
    <text evidence="5">The sequence shown here is derived from an EMBL/GenBank/DDBJ whole genome shotgun (WGS) entry which is preliminary data.</text>
</comment>
<dbReference type="PANTHER" id="PTHR36511:SF4">
    <property type="entry name" value="ANTITOXIN MQSA"/>
    <property type="match status" value="1"/>
</dbReference>
<dbReference type="EMBL" id="JAENGP010000012">
    <property type="protein sequence ID" value="MBK1781720.1"/>
    <property type="molecule type" value="Genomic_DNA"/>
</dbReference>
<evidence type="ECO:0000256" key="2">
    <source>
        <dbReference type="ARBA" id="ARBA00023125"/>
    </source>
</evidence>
<dbReference type="CDD" id="cd00093">
    <property type="entry name" value="HTH_XRE"/>
    <property type="match status" value="1"/>
</dbReference>
<evidence type="ECO:0000313" key="5">
    <source>
        <dbReference type="EMBL" id="MBK1781720.1"/>
    </source>
</evidence>
<dbReference type="SMART" id="SM00530">
    <property type="entry name" value="HTH_XRE"/>
    <property type="match status" value="1"/>
</dbReference>
<dbReference type="InterPro" id="IPR001387">
    <property type="entry name" value="Cro/C1-type_HTH"/>
</dbReference>
<dbReference type="Gene3D" id="1.10.260.40">
    <property type="entry name" value="lambda repressor-like DNA-binding domains"/>
    <property type="match status" value="1"/>
</dbReference>
<dbReference type="PROSITE" id="PS50943">
    <property type="entry name" value="HTH_CROC1"/>
    <property type="match status" value="1"/>
</dbReference>
<dbReference type="InterPro" id="IPR052359">
    <property type="entry name" value="HTH-type_reg/antitoxin"/>
</dbReference>
<feature type="domain" description="HTH cro/C1-type" evidence="4">
    <location>
        <begin position="36"/>
        <end position="89"/>
    </location>
</feature>
<dbReference type="InterPro" id="IPR010982">
    <property type="entry name" value="Lambda_DNA-bd_dom_sf"/>
</dbReference>